<gene>
    <name evidence="2" type="ORF">RCOM_0586070</name>
</gene>
<name>B9SAF9_RICCO</name>
<dbReference type="PANTHER" id="PTHR31236">
    <property type="entry name" value="BURP DOMAIN PROTEIN USPL1-LIKE"/>
    <property type="match status" value="1"/>
</dbReference>
<dbReference type="SMART" id="SM01045">
    <property type="entry name" value="BURP"/>
    <property type="match status" value="1"/>
</dbReference>
<dbReference type="STRING" id="3988.B9SAF9"/>
<protein>
    <submittedName>
        <fullName evidence="2">Polygalacturonase, putative</fullName>
    </submittedName>
</protein>
<reference evidence="3" key="1">
    <citation type="journal article" date="2010" name="Nat. Biotechnol.">
        <title>Draft genome sequence of the oilseed species Ricinus communis.</title>
        <authorList>
            <person name="Chan A.P."/>
            <person name="Crabtree J."/>
            <person name="Zhao Q."/>
            <person name="Lorenzi H."/>
            <person name="Orvis J."/>
            <person name="Puiu D."/>
            <person name="Melake-Berhan A."/>
            <person name="Jones K.M."/>
            <person name="Redman J."/>
            <person name="Chen G."/>
            <person name="Cahoon E.B."/>
            <person name="Gedil M."/>
            <person name="Stanke M."/>
            <person name="Haas B.J."/>
            <person name="Wortman J.R."/>
            <person name="Fraser-Liggett C.M."/>
            <person name="Ravel J."/>
            <person name="Rabinowicz P.D."/>
        </authorList>
    </citation>
    <scope>NUCLEOTIDE SEQUENCE [LARGE SCALE GENOMIC DNA]</scope>
    <source>
        <strain evidence="3">cv. Hale</strain>
    </source>
</reference>
<dbReference type="Proteomes" id="UP000008311">
    <property type="component" value="Unassembled WGS sequence"/>
</dbReference>
<dbReference type="PROSITE" id="PS51277">
    <property type="entry name" value="BURP"/>
    <property type="match status" value="1"/>
</dbReference>
<evidence type="ECO:0000313" key="3">
    <source>
        <dbReference type="Proteomes" id="UP000008311"/>
    </source>
</evidence>
<dbReference type="InterPro" id="IPR004873">
    <property type="entry name" value="BURP_dom"/>
</dbReference>
<dbReference type="AlphaFoldDB" id="B9SAF9"/>
<evidence type="ECO:0000259" key="1">
    <source>
        <dbReference type="PROSITE" id="PS51277"/>
    </source>
</evidence>
<accession>B9SAF9</accession>
<dbReference type="eggNOG" id="ENOG502SM1V">
    <property type="taxonomic scope" value="Eukaryota"/>
</dbReference>
<dbReference type="InParanoid" id="B9SAF9"/>
<feature type="domain" description="BURP" evidence="1">
    <location>
        <begin position="65"/>
        <end position="274"/>
    </location>
</feature>
<dbReference type="Pfam" id="PF03181">
    <property type="entry name" value="BURP"/>
    <property type="match status" value="1"/>
</dbReference>
<dbReference type="PANTHER" id="PTHR31236:SF28">
    <property type="entry name" value="BURP DOMAIN-CONTAINING PROTEIN"/>
    <property type="match status" value="1"/>
</dbReference>
<dbReference type="EMBL" id="EQ973904">
    <property type="protein sequence ID" value="EEF39408.1"/>
    <property type="molecule type" value="Genomic_DNA"/>
</dbReference>
<evidence type="ECO:0000313" key="2">
    <source>
        <dbReference type="EMBL" id="EEF39408.1"/>
    </source>
</evidence>
<sequence length="274" mass="30774">MLASTPLPKALQELLQPANAGSNVSFSYEKDETPQSGARVGYGVGYWPDKREFDKNVVYNETTVYFIYDDLIPNKKMTLIFTKSMENSNFLPRKLAQSIPFSSNKLPNILKHFSIQPTSKKAQIMKQTIEECEAPGIKGEEKKCATSLESLVDIVVLKYGKNVRTLMNEAEEENKKQEYTVLEGIKMMGENPIVCHKERYPFAIYYCHTIMGTKAYMVPLVGDDGSKAKAAVVCHTKTSAWNPQHVAFQVLKVKPGGPPVCHFLNSDTIVWIPN</sequence>
<organism evidence="2 3">
    <name type="scientific">Ricinus communis</name>
    <name type="common">Castor bean</name>
    <dbReference type="NCBI Taxonomy" id="3988"/>
    <lineage>
        <taxon>Eukaryota</taxon>
        <taxon>Viridiplantae</taxon>
        <taxon>Streptophyta</taxon>
        <taxon>Embryophyta</taxon>
        <taxon>Tracheophyta</taxon>
        <taxon>Spermatophyta</taxon>
        <taxon>Magnoliopsida</taxon>
        <taxon>eudicotyledons</taxon>
        <taxon>Gunneridae</taxon>
        <taxon>Pentapetalae</taxon>
        <taxon>rosids</taxon>
        <taxon>fabids</taxon>
        <taxon>Malpighiales</taxon>
        <taxon>Euphorbiaceae</taxon>
        <taxon>Acalyphoideae</taxon>
        <taxon>Acalypheae</taxon>
        <taxon>Ricinus</taxon>
    </lineage>
</organism>
<keyword evidence="3" id="KW-1185">Reference proteome</keyword>
<dbReference type="InterPro" id="IPR044816">
    <property type="entry name" value="BURP"/>
</dbReference>
<proteinExistence type="predicted"/>